<sequence length="150" mass="16649">MISDGEFPTSSVGIKLQKFLKTRPATFEADLVRTLHNYSVWLSGAGRNEEAAKAAEESLAMYRSLHKARPAELAGTLNNYSILLIEAGQREDALKAMEESLRMWRALQKARPAAFGKDLATIIANYSDILDGAGRHEEARKARQERSSVQ</sequence>
<dbReference type="Pfam" id="PF13374">
    <property type="entry name" value="TPR_10"/>
    <property type="match status" value="2"/>
</dbReference>
<dbReference type="Gene3D" id="1.25.40.10">
    <property type="entry name" value="Tetratricopeptide repeat domain"/>
    <property type="match status" value="1"/>
</dbReference>
<gene>
    <name evidence="1" type="ORF">A4X03_0g9540</name>
</gene>
<accession>A0A8T8SAL9</accession>
<organism evidence="1 2">
    <name type="scientific">Tilletia caries</name>
    <name type="common">wheat bunt fungus</name>
    <dbReference type="NCBI Taxonomy" id="13290"/>
    <lineage>
        <taxon>Eukaryota</taxon>
        <taxon>Fungi</taxon>
        <taxon>Dikarya</taxon>
        <taxon>Basidiomycota</taxon>
        <taxon>Ustilaginomycotina</taxon>
        <taxon>Exobasidiomycetes</taxon>
        <taxon>Tilletiales</taxon>
        <taxon>Tilletiaceae</taxon>
        <taxon>Tilletia</taxon>
    </lineage>
</organism>
<dbReference type="EMBL" id="LWDD02003906">
    <property type="protein sequence ID" value="KAE8236146.1"/>
    <property type="molecule type" value="Genomic_DNA"/>
</dbReference>
<evidence type="ECO:0008006" key="3">
    <source>
        <dbReference type="Google" id="ProtNLM"/>
    </source>
</evidence>
<dbReference type="Proteomes" id="UP000077671">
    <property type="component" value="Unassembled WGS sequence"/>
</dbReference>
<name>A0A8T8SAL9_9BASI</name>
<evidence type="ECO:0000313" key="1">
    <source>
        <dbReference type="EMBL" id="KAE8236146.1"/>
    </source>
</evidence>
<reference evidence="1" key="2">
    <citation type="journal article" date="2019" name="IMA Fungus">
        <title>Genome sequencing and comparison of five Tilletia species to identify candidate genes for the detection of regulated species infecting wheat.</title>
        <authorList>
            <person name="Nguyen H.D.T."/>
            <person name="Sultana T."/>
            <person name="Kesanakurti P."/>
            <person name="Hambleton S."/>
        </authorList>
    </citation>
    <scope>NUCLEOTIDE SEQUENCE</scope>
    <source>
        <strain evidence="1">DAOMC 238032</strain>
    </source>
</reference>
<protein>
    <recommendedName>
        <fullName evidence="3">Tetratricopeptide repeat protein</fullName>
    </recommendedName>
</protein>
<dbReference type="InterPro" id="IPR011990">
    <property type="entry name" value="TPR-like_helical_dom_sf"/>
</dbReference>
<proteinExistence type="predicted"/>
<evidence type="ECO:0000313" key="2">
    <source>
        <dbReference type="Proteomes" id="UP000077671"/>
    </source>
</evidence>
<comment type="caution">
    <text evidence="1">The sequence shown here is derived from an EMBL/GenBank/DDBJ whole genome shotgun (WGS) entry which is preliminary data.</text>
</comment>
<reference evidence="1" key="1">
    <citation type="submission" date="2016-04" db="EMBL/GenBank/DDBJ databases">
        <authorList>
            <person name="Nguyen H.D."/>
            <person name="Kesanakurti P."/>
            <person name="Cullis J."/>
            <person name="Levesque C.A."/>
            <person name="Hambleton S."/>
        </authorList>
    </citation>
    <scope>NUCLEOTIDE SEQUENCE</scope>
    <source>
        <strain evidence="1">DAOMC 238032</strain>
    </source>
</reference>
<dbReference type="SUPFAM" id="SSF48452">
    <property type="entry name" value="TPR-like"/>
    <property type="match status" value="1"/>
</dbReference>
<dbReference type="AlphaFoldDB" id="A0A8T8SAL9"/>